<evidence type="ECO:0000259" key="9">
    <source>
        <dbReference type="PROSITE" id="PS50126"/>
    </source>
</evidence>
<dbReference type="SUPFAM" id="SSF50249">
    <property type="entry name" value="Nucleic acid-binding proteins"/>
    <property type="match status" value="3"/>
</dbReference>
<accession>A0ABV8A1L3</accession>
<keyword evidence="8" id="KW-0694">RNA-binding</keyword>
<evidence type="ECO:0000256" key="8">
    <source>
        <dbReference type="ARBA" id="ARBA00022884"/>
    </source>
</evidence>
<comment type="catalytic activity">
    <reaction evidence="1">
        <text>Exonucleolytic cleavage in the 3'- to 5'-direction to yield nucleoside 5'-phosphates.</text>
        <dbReference type="EC" id="3.1.13.1"/>
    </reaction>
</comment>
<dbReference type="InterPro" id="IPR012340">
    <property type="entry name" value="NA-bd_OB-fold"/>
</dbReference>
<dbReference type="SMART" id="SM00955">
    <property type="entry name" value="RNB"/>
    <property type="match status" value="1"/>
</dbReference>
<dbReference type="InterPro" id="IPR004476">
    <property type="entry name" value="RNase_II/RNase_R"/>
</dbReference>
<dbReference type="CDD" id="cd00164">
    <property type="entry name" value="S1_like"/>
    <property type="match status" value="1"/>
</dbReference>
<dbReference type="InterPro" id="IPR003029">
    <property type="entry name" value="S1_domain"/>
</dbReference>
<evidence type="ECO:0000256" key="2">
    <source>
        <dbReference type="ARBA" id="ARBA00004496"/>
    </source>
</evidence>
<evidence type="ECO:0000256" key="3">
    <source>
        <dbReference type="ARBA" id="ARBA00012163"/>
    </source>
</evidence>
<dbReference type="NCBIfam" id="TIGR00358">
    <property type="entry name" value="3_prime_RNase"/>
    <property type="match status" value="1"/>
</dbReference>
<dbReference type="InterPro" id="IPR013223">
    <property type="entry name" value="RNase_B_OB_dom"/>
</dbReference>
<evidence type="ECO:0000256" key="1">
    <source>
        <dbReference type="ARBA" id="ARBA00001849"/>
    </source>
</evidence>
<evidence type="ECO:0000256" key="4">
    <source>
        <dbReference type="ARBA" id="ARBA00022490"/>
    </source>
</evidence>
<dbReference type="EMBL" id="JBHRYR010000003">
    <property type="protein sequence ID" value="MFC3853312.1"/>
    <property type="molecule type" value="Genomic_DNA"/>
</dbReference>
<dbReference type="Pfam" id="PF08206">
    <property type="entry name" value="OB_RNB"/>
    <property type="match status" value="1"/>
</dbReference>
<dbReference type="InterPro" id="IPR040476">
    <property type="entry name" value="CSD2"/>
</dbReference>
<evidence type="ECO:0000313" key="11">
    <source>
        <dbReference type="Proteomes" id="UP001595617"/>
    </source>
</evidence>
<keyword evidence="7" id="KW-0269">Exonuclease</keyword>
<dbReference type="Pfam" id="PF00773">
    <property type="entry name" value="RNB"/>
    <property type="match status" value="1"/>
</dbReference>
<protein>
    <recommendedName>
        <fullName evidence="3">exoribonuclease II</fullName>
        <ecNumber evidence="3">3.1.13.1</ecNumber>
    </recommendedName>
</protein>
<dbReference type="SMART" id="SM00316">
    <property type="entry name" value="S1"/>
    <property type="match status" value="2"/>
</dbReference>
<keyword evidence="6" id="KW-0378">Hydrolase</keyword>
<dbReference type="InterPro" id="IPR050180">
    <property type="entry name" value="RNR_Ribonuclease"/>
</dbReference>
<evidence type="ECO:0000313" key="10">
    <source>
        <dbReference type="EMBL" id="MFC3853312.1"/>
    </source>
</evidence>
<dbReference type="Proteomes" id="UP001595617">
    <property type="component" value="Unassembled WGS sequence"/>
</dbReference>
<dbReference type="PROSITE" id="PS50126">
    <property type="entry name" value="S1"/>
    <property type="match status" value="1"/>
</dbReference>
<feature type="domain" description="S1 motif" evidence="9">
    <location>
        <begin position="562"/>
        <end position="641"/>
    </location>
</feature>
<evidence type="ECO:0000256" key="7">
    <source>
        <dbReference type="ARBA" id="ARBA00022839"/>
    </source>
</evidence>
<comment type="subcellular location">
    <subcellularLocation>
        <location evidence="2">Cytoplasm</location>
    </subcellularLocation>
</comment>
<dbReference type="InterPro" id="IPR011129">
    <property type="entry name" value="CSD"/>
</dbReference>
<comment type="caution">
    <text evidence="10">The sequence shown here is derived from an EMBL/GenBank/DDBJ whole genome shotgun (WGS) entry which is preliminary data.</text>
</comment>
<dbReference type="SMART" id="SM00357">
    <property type="entry name" value="CSP"/>
    <property type="match status" value="1"/>
</dbReference>
<gene>
    <name evidence="10" type="ORF">ACFOOG_10760</name>
</gene>
<dbReference type="Gene3D" id="2.40.50.140">
    <property type="entry name" value="Nucleic acid-binding proteins"/>
    <property type="match status" value="2"/>
</dbReference>
<evidence type="ECO:0000256" key="6">
    <source>
        <dbReference type="ARBA" id="ARBA00022801"/>
    </source>
</evidence>
<keyword evidence="11" id="KW-1185">Reference proteome</keyword>
<dbReference type="EC" id="3.1.13.1" evidence="3"/>
<evidence type="ECO:0000256" key="5">
    <source>
        <dbReference type="ARBA" id="ARBA00022722"/>
    </source>
</evidence>
<keyword evidence="4" id="KW-0963">Cytoplasm</keyword>
<reference evidence="11" key="1">
    <citation type="journal article" date="2019" name="Int. J. Syst. Evol. Microbiol.">
        <title>The Global Catalogue of Microorganisms (GCM) 10K type strain sequencing project: providing services to taxonomists for standard genome sequencing and annotation.</title>
        <authorList>
            <consortium name="The Broad Institute Genomics Platform"/>
            <consortium name="The Broad Institute Genome Sequencing Center for Infectious Disease"/>
            <person name="Wu L."/>
            <person name="Ma J."/>
        </authorList>
    </citation>
    <scope>NUCLEOTIDE SEQUENCE [LARGE SCALE GENOMIC DNA]</scope>
    <source>
        <strain evidence="11">IBRC 10765</strain>
    </source>
</reference>
<dbReference type="PANTHER" id="PTHR23355">
    <property type="entry name" value="RIBONUCLEASE"/>
    <property type="match status" value="1"/>
</dbReference>
<dbReference type="InterPro" id="IPR001900">
    <property type="entry name" value="RNase_II/R"/>
</dbReference>
<dbReference type="PANTHER" id="PTHR23355:SF37">
    <property type="entry name" value="EXORIBONUCLEASE 2"/>
    <property type="match status" value="1"/>
</dbReference>
<organism evidence="10 11">
    <name type="scientific">Saccharospirillum mangrovi</name>
    <dbReference type="NCBI Taxonomy" id="2161747"/>
    <lineage>
        <taxon>Bacteria</taxon>
        <taxon>Pseudomonadati</taxon>
        <taxon>Pseudomonadota</taxon>
        <taxon>Gammaproteobacteria</taxon>
        <taxon>Oceanospirillales</taxon>
        <taxon>Saccharospirillaceae</taxon>
        <taxon>Saccharospirillum</taxon>
    </lineage>
</organism>
<keyword evidence="5" id="KW-0540">Nuclease</keyword>
<sequence length="644" mass="71810">MLNADSLAQLAALKSQIKVEKNLLQGVVRGTSNRFGFVECPTGESYFIPPEEMKRVFPGDRVEFTLADVDGKSQAVLENLLATTLSGVMGKVIRKGPNSLLNTEHPGMNRWISLASKSAESIAEDTWVKCQITRHPFPDGKAVAKVLNVVAQGDDPLVEHTVGKARFDLSAEFSESVDTAAQALDYTAIMAAQTDYIDDTQRPYFTIDAASTQDMDDALSIEDLGHAWRLHVAIADPSLFVQPGSTLDREALQRGTSRYLPAETLHMLPKALSVTACSLQPAQRRPALLFKVDVAKGSGQAGTPQFAFGFVISQAKLAYTEVSALLAGANDVELAPSIHHQLQLLEQLTTDLTHLRQQQALVMEERPDYRYDLDEVGHIAAIREEPRTRAHQMVEECMLLTNRLTAEHLAQHNVGLFLCHEGFRDDQETTLLPLFEQSLGVVPEDLNNFEQMLPLLQEAQRHPELPLARMLAKSYQRTALLSEPRPHWGLGFRCYTTVTSPIRKYLDLVLHRQLKALWRGEAVPTLTEAELQHLQETQSSSRQLSNYVETWLKTLYMKTLEGQKLTGEIQHTIPSGFSVQLDKLGISGFVNVKGWRDKSAQYDPILQTHRSERGDFGLGARVQVEVHSVDLERRNVQLNVVGLM</sequence>
<name>A0ABV8A1L3_9GAMM</name>
<proteinExistence type="predicted"/>
<dbReference type="RefSeq" id="WP_380696346.1">
    <property type="nucleotide sequence ID" value="NZ_JBHRYR010000003.1"/>
</dbReference>
<dbReference type="Pfam" id="PF17876">
    <property type="entry name" value="CSD2"/>
    <property type="match status" value="1"/>
</dbReference>